<dbReference type="PANTHER" id="PTHR43024">
    <property type="entry name" value="UDP-N-ACETYLMURAMOYL-TRIPEPTIDE--D-ALANYL-D-ALANINE LIGASE"/>
    <property type="match status" value="1"/>
</dbReference>
<dbReference type="SUPFAM" id="SSF56601">
    <property type="entry name" value="beta-lactamase/transpeptidase-like"/>
    <property type="match status" value="1"/>
</dbReference>
<protein>
    <submittedName>
        <fullName evidence="7">Glutamate ligase domain-containing protein</fullName>
    </submittedName>
</protein>
<dbReference type="InterPro" id="IPR013221">
    <property type="entry name" value="Mur_ligase_cen"/>
</dbReference>
<keyword evidence="2" id="KW-0547">Nucleotide-binding</keyword>
<dbReference type="EMBL" id="JBHSSD010000041">
    <property type="protein sequence ID" value="MFC6164981.1"/>
    <property type="molecule type" value="Genomic_DNA"/>
</dbReference>
<organism evidence="7 8">
    <name type="scientific">Lactiplantibacillus dongliensis</name>
    <dbReference type="NCBI Taxonomy" id="2559919"/>
    <lineage>
        <taxon>Bacteria</taxon>
        <taxon>Bacillati</taxon>
        <taxon>Bacillota</taxon>
        <taxon>Bacilli</taxon>
        <taxon>Lactobacillales</taxon>
        <taxon>Lactobacillaceae</taxon>
        <taxon>Lactiplantibacillus</taxon>
    </lineage>
</organism>
<evidence type="ECO:0000313" key="7">
    <source>
        <dbReference type="EMBL" id="MFC6164981.1"/>
    </source>
</evidence>
<dbReference type="RefSeq" id="WP_137639758.1">
    <property type="nucleotide sequence ID" value="NZ_BJDK01000009.1"/>
</dbReference>
<dbReference type="Gene3D" id="3.90.190.20">
    <property type="entry name" value="Mur ligase, C-terminal domain"/>
    <property type="match status" value="1"/>
</dbReference>
<dbReference type="Pfam" id="PF08245">
    <property type="entry name" value="Mur_ligase_M"/>
    <property type="match status" value="1"/>
</dbReference>
<dbReference type="Pfam" id="PF00768">
    <property type="entry name" value="Peptidase_S11"/>
    <property type="match status" value="1"/>
</dbReference>
<evidence type="ECO:0000259" key="4">
    <source>
        <dbReference type="Pfam" id="PF00768"/>
    </source>
</evidence>
<dbReference type="InterPro" id="IPR036615">
    <property type="entry name" value="Mur_ligase_C_dom_sf"/>
</dbReference>
<proteinExistence type="predicted"/>
<dbReference type="Gene3D" id="3.40.1190.10">
    <property type="entry name" value="Mur-like, catalytic domain"/>
    <property type="match status" value="1"/>
</dbReference>
<comment type="caution">
    <text evidence="7">The sequence shown here is derived from an EMBL/GenBank/DDBJ whole genome shotgun (WGS) entry which is preliminary data.</text>
</comment>
<reference evidence="8" key="1">
    <citation type="journal article" date="2019" name="Int. J. Syst. Evol. Microbiol.">
        <title>The Global Catalogue of Microorganisms (GCM) 10K type strain sequencing project: providing services to taxonomists for standard genome sequencing and annotation.</title>
        <authorList>
            <consortium name="The Broad Institute Genomics Platform"/>
            <consortium name="The Broad Institute Genome Sequencing Center for Infectious Disease"/>
            <person name="Wu L."/>
            <person name="Ma J."/>
        </authorList>
    </citation>
    <scope>NUCLEOTIDE SEQUENCE [LARGE SCALE GENOMIC DNA]</scope>
    <source>
        <strain evidence="8">CCM 8932</strain>
    </source>
</reference>
<dbReference type="InterPro" id="IPR051046">
    <property type="entry name" value="MurCDEF_CellWall_CoF430Synth"/>
</dbReference>
<evidence type="ECO:0000256" key="3">
    <source>
        <dbReference type="ARBA" id="ARBA00022840"/>
    </source>
</evidence>
<dbReference type="PANTHER" id="PTHR43024:SF1">
    <property type="entry name" value="UDP-N-ACETYLMURAMOYL-TRIPEPTIDE--D-ALANYL-D-ALANINE LIGASE"/>
    <property type="match status" value="1"/>
</dbReference>
<dbReference type="Gene3D" id="3.40.710.10">
    <property type="entry name" value="DD-peptidase/beta-lactamase superfamily"/>
    <property type="match status" value="1"/>
</dbReference>
<evidence type="ECO:0000259" key="6">
    <source>
        <dbReference type="Pfam" id="PF08245"/>
    </source>
</evidence>
<gene>
    <name evidence="7" type="ORF">ACFP3T_09900</name>
</gene>
<keyword evidence="8" id="KW-1185">Reference proteome</keyword>
<keyword evidence="1 7" id="KW-0436">Ligase</keyword>
<feature type="domain" description="Peptidase S11 D-alanyl-D-alanine carboxypeptidase A N-terminal" evidence="4">
    <location>
        <begin position="520"/>
        <end position="616"/>
    </location>
</feature>
<keyword evidence="3" id="KW-0067">ATP-binding</keyword>
<dbReference type="InterPro" id="IPR012338">
    <property type="entry name" value="Beta-lactam/transpept-like"/>
</dbReference>
<dbReference type="Proteomes" id="UP001596253">
    <property type="component" value="Unassembled WGS sequence"/>
</dbReference>
<feature type="domain" description="Mur ligase C-terminal" evidence="5">
    <location>
        <begin position="354"/>
        <end position="470"/>
    </location>
</feature>
<dbReference type="GO" id="GO:0016874">
    <property type="term" value="F:ligase activity"/>
    <property type="evidence" value="ECO:0007669"/>
    <property type="project" value="UniProtKB-KW"/>
</dbReference>
<evidence type="ECO:0000313" key="8">
    <source>
        <dbReference type="Proteomes" id="UP001596253"/>
    </source>
</evidence>
<dbReference type="InterPro" id="IPR036565">
    <property type="entry name" value="Mur-like_cat_sf"/>
</dbReference>
<accession>A0ABW1R4Z3</accession>
<feature type="domain" description="Mur ligase central" evidence="6">
    <location>
        <begin position="132"/>
        <end position="282"/>
    </location>
</feature>
<sequence>MVTFNGDYFSMQEIAEIIGGEWVIPPVDASLPIKHYAVYQGELSTSDQANLFFAMDGPTWVRGTGNAGMYAVNPPDSHKFVHKFANQLRMIVVQRLIKDVNVPQLKVANSYEAMKQIFALINAAQPSRNIGITGTVGKSTMKALLTGLLKLVAPTHSTPTNHNSRTSARITVMNSVGTTYNVLEIALGAFWYGKKPKQVGIMQDLVLDLGIITQVGIGQRGYDEHAMAEFKTRLAYGLKPDRPLLVNGDIKNLAEVKQLAQRYTSRVITYGMQAGCDYIGQVTDGYLQVRHQQQLLAAIDVRHFDAGLISNAIGAISAMTILQGRFDAAWQDPLHQLCQQANPRKVHTFMVNGHQVTVLDDTHNAEVLSMQNFIDFAQAYQVSSQTQKVFVMGRVINLGDKTRAVHLQLIEKLMQSHFDQLYTFGPEIGSVAAAFKTANFGGHFDQLDALSRTLIQAIRTDTVIFIKGSGRNSGITRLAPTLVRKALYYSSGAGNFAMTQVAPSSGAYTQNGVGRLLVILACLEQLSQGKLHLTDRVTITQDLARDHSQHKVDLTIGDQYTLFTLLNLAIVVPAPDVIVNLAEFVYGDQQTAKANLVNRAQALGLSAHAFVNVTGRPMRQPQQTYLSDLEKIGAAFTEISDDYFELLSLQRAQLAPTGPIYQKYSRLLKTGQVFGSLFFGVAETNGLLFLYDGRQKQALVFLNATKIADVDQQVSAVIKA</sequence>
<evidence type="ECO:0000256" key="1">
    <source>
        <dbReference type="ARBA" id="ARBA00022598"/>
    </source>
</evidence>
<dbReference type="SUPFAM" id="SSF53244">
    <property type="entry name" value="MurD-like peptide ligases, peptide-binding domain"/>
    <property type="match status" value="1"/>
</dbReference>
<evidence type="ECO:0000256" key="2">
    <source>
        <dbReference type="ARBA" id="ARBA00022741"/>
    </source>
</evidence>
<dbReference type="InterPro" id="IPR004101">
    <property type="entry name" value="Mur_ligase_C"/>
</dbReference>
<evidence type="ECO:0000259" key="5">
    <source>
        <dbReference type="Pfam" id="PF02875"/>
    </source>
</evidence>
<name>A0ABW1R4Z3_9LACO</name>
<dbReference type="InterPro" id="IPR001967">
    <property type="entry name" value="Peptidase_S11_N"/>
</dbReference>
<dbReference type="SUPFAM" id="SSF53623">
    <property type="entry name" value="MurD-like peptide ligases, catalytic domain"/>
    <property type="match status" value="1"/>
</dbReference>
<dbReference type="Pfam" id="PF02875">
    <property type="entry name" value="Mur_ligase_C"/>
    <property type="match status" value="1"/>
</dbReference>